<dbReference type="OrthoDB" id="8672793at2759"/>
<accession>A0A8C5M7E0</accession>
<dbReference type="GeneTree" id="ENSGT01080000258702"/>
<dbReference type="Ensembl" id="ENSLLET00000010414.1">
    <property type="protein sequence ID" value="ENSLLEP00000010023.1"/>
    <property type="gene ID" value="ENSLLEG00000006337.1"/>
</dbReference>
<organism evidence="1 2">
    <name type="scientific">Leptobrachium leishanense</name>
    <name type="common">Leishan spiny toad</name>
    <dbReference type="NCBI Taxonomy" id="445787"/>
    <lineage>
        <taxon>Eukaryota</taxon>
        <taxon>Metazoa</taxon>
        <taxon>Chordata</taxon>
        <taxon>Craniata</taxon>
        <taxon>Vertebrata</taxon>
        <taxon>Euteleostomi</taxon>
        <taxon>Amphibia</taxon>
        <taxon>Batrachia</taxon>
        <taxon>Anura</taxon>
        <taxon>Pelobatoidea</taxon>
        <taxon>Megophryidae</taxon>
        <taxon>Leptobrachium</taxon>
    </lineage>
</organism>
<dbReference type="PANTHER" id="PTHR33626:SF2">
    <property type="match status" value="1"/>
</dbReference>
<protein>
    <submittedName>
        <fullName evidence="1">Uncharacterized protein</fullName>
    </submittedName>
</protein>
<evidence type="ECO:0000313" key="2">
    <source>
        <dbReference type="Proteomes" id="UP000694569"/>
    </source>
</evidence>
<keyword evidence="2" id="KW-1185">Reference proteome</keyword>
<name>A0A8C5M7E0_9ANUR</name>
<reference evidence="1" key="1">
    <citation type="submission" date="2025-08" db="UniProtKB">
        <authorList>
            <consortium name="Ensembl"/>
        </authorList>
    </citation>
    <scope>IDENTIFICATION</scope>
</reference>
<dbReference type="AlphaFoldDB" id="A0A8C5M7E0"/>
<sequence length="106" mass="12242">IATSYFLYSFSRRGNQEVMRSRSESMMSLNVLGCMPEPICDMDWGLQLFPMGEEFPVSAGHKLVLIKSLPFVHTTHCCYRLDGLVKPLDQPHWLDYQEVKVVTKFL</sequence>
<proteinExistence type="predicted"/>
<reference evidence="1" key="2">
    <citation type="submission" date="2025-09" db="UniProtKB">
        <authorList>
            <consortium name="Ensembl"/>
        </authorList>
    </citation>
    <scope>IDENTIFICATION</scope>
</reference>
<evidence type="ECO:0000313" key="1">
    <source>
        <dbReference type="Ensembl" id="ENSLLEP00000010023.1"/>
    </source>
</evidence>
<dbReference type="Proteomes" id="UP000694569">
    <property type="component" value="Unplaced"/>
</dbReference>
<dbReference type="PANTHER" id="PTHR33626">
    <property type="entry name" value="ZGC:158463"/>
    <property type="match status" value="1"/>
</dbReference>